<proteinExistence type="predicted"/>
<gene>
    <name evidence="1" type="ORF">ZIOFF_042204</name>
</gene>
<organism evidence="1 2">
    <name type="scientific">Zingiber officinale</name>
    <name type="common">Ginger</name>
    <name type="synonym">Amomum zingiber</name>
    <dbReference type="NCBI Taxonomy" id="94328"/>
    <lineage>
        <taxon>Eukaryota</taxon>
        <taxon>Viridiplantae</taxon>
        <taxon>Streptophyta</taxon>
        <taxon>Embryophyta</taxon>
        <taxon>Tracheophyta</taxon>
        <taxon>Spermatophyta</taxon>
        <taxon>Magnoliopsida</taxon>
        <taxon>Liliopsida</taxon>
        <taxon>Zingiberales</taxon>
        <taxon>Zingiberaceae</taxon>
        <taxon>Zingiber</taxon>
    </lineage>
</organism>
<keyword evidence="2" id="KW-1185">Reference proteome</keyword>
<dbReference type="Proteomes" id="UP000734854">
    <property type="component" value="Unassembled WGS sequence"/>
</dbReference>
<dbReference type="EMBL" id="JACMSC010000011">
    <property type="protein sequence ID" value="KAG6502312.1"/>
    <property type="molecule type" value="Genomic_DNA"/>
</dbReference>
<evidence type="ECO:0000313" key="1">
    <source>
        <dbReference type="EMBL" id="KAG6502312.1"/>
    </source>
</evidence>
<accession>A0A8J5GEP1</accession>
<reference evidence="1 2" key="1">
    <citation type="submission" date="2020-08" db="EMBL/GenBank/DDBJ databases">
        <title>Plant Genome Project.</title>
        <authorList>
            <person name="Zhang R.-G."/>
        </authorList>
    </citation>
    <scope>NUCLEOTIDE SEQUENCE [LARGE SCALE GENOMIC DNA]</scope>
    <source>
        <tissue evidence="1">Rhizome</tissue>
    </source>
</reference>
<comment type="caution">
    <text evidence="1">The sequence shown here is derived from an EMBL/GenBank/DDBJ whole genome shotgun (WGS) entry which is preliminary data.</text>
</comment>
<protein>
    <submittedName>
        <fullName evidence="1">Uncharacterized protein</fullName>
    </submittedName>
</protein>
<dbReference type="AlphaFoldDB" id="A0A8J5GEP1"/>
<name>A0A8J5GEP1_ZINOF</name>
<sequence>MRCRVFSQKGIRGGGGLGRFQWAQRWREAGRKWEESGHRRRLLRQKVGFVCIAGMRTGSACSRASTFYSNQNSNIASNLDRSLNDTRYAIRGVVGPRKIPRIEERVELYVASQLKT</sequence>
<evidence type="ECO:0000313" key="2">
    <source>
        <dbReference type="Proteomes" id="UP000734854"/>
    </source>
</evidence>